<dbReference type="GO" id="GO:0051301">
    <property type="term" value="P:cell division"/>
    <property type="evidence" value="ECO:0007669"/>
    <property type="project" value="UniProtKB-KW"/>
</dbReference>
<evidence type="ECO:0000256" key="7">
    <source>
        <dbReference type="ARBA" id="ARBA00023306"/>
    </source>
</evidence>
<feature type="compositionally biased region" description="Low complexity" evidence="8">
    <location>
        <begin position="126"/>
        <end position="144"/>
    </location>
</feature>
<name>A0AA97PKS8_PYRO3</name>
<evidence type="ECO:0000256" key="8">
    <source>
        <dbReference type="SAM" id="MobiDB-lite"/>
    </source>
</evidence>
<dbReference type="GO" id="GO:0007059">
    <property type="term" value="P:chromosome segregation"/>
    <property type="evidence" value="ECO:0007669"/>
    <property type="project" value="UniProtKB-KW"/>
</dbReference>
<feature type="compositionally biased region" description="Low complexity" evidence="8">
    <location>
        <begin position="205"/>
        <end position="218"/>
    </location>
</feature>
<evidence type="ECO:0000256" key="4">
    <source>
        <dbReference type="ARBA" id="ARBA00022776"/>
    </source>
</evidence>
<protein>
    <recommendedName>
        <fullName evidence="10">75k gamma secalin</fullName>
    </recommendedName>
</protein>
<evidence type="ECO:0008006" key="10">
    <source>
        <dbReference type="Google" id="ProtNLM"/>
    </source>
</evidence>
<keyword evidence="7" id="KW-0131">Cell cycle</keyword>
<evidence type="ECO:0000256" key="1">
    <source>
        <dbReference type="ARBA" id="ARBA00004123"/>
    </source>
</evidence>
<feature type="region of interest" description="Disordered" evidence="8">
    <location>
        <begin position="1"/>
        <end position="144"/>
    </location>
</feature>
<evidence type="ECO:0000256" key="6">
    <source>
        <dbReference type="ARBA" id="ARBA00023242"/>
    </source>
</evidence>
<dbReference type="Pfam" id="PF10345">
    <property type="entry name" value="Cohesin_load"/>
    <property type="match status" value="1"/>
</dbReference>
<keyword evidence="3" id="KW-0132">Cell division</keyword>
<proteinExistence type="inferred from homology"/>
<gene>
    <name evidence="9" type="ORF">OOU_Y34scaffold00552g2</name>
</gene>
<feature type="compositionally biased region" description="Low complexity" evidence="8">
    <location>
        <begin position="57"/>
        <end position="110"/>
    </location>
</feature>
<keyword evidence="6" id="KW-0539">Nucleus</keyword>
<comment type="similarity">
    <text evidence="2">Belongs to the SCC4/mau-2 family.</text>
</comment>
<evidence type="ECO:0000256" key="5">
    <source>
        <dbReference type="ARBA" id="ARBA00022829"/>
    </source>
</evidence>
<dbReference type="InterPro" id="IPR019440">
    <property type="entry name" value="MAU2"/>
</dbReference>
<dbReference type="PANTHER" id="PTHR21394">
    <property type="entry name" value="MAU2 CHROMATID COHESION FACTOR HOMOLOG"/>
    <property type="match status" value="1"/>
</dbReference>
<evidence type="ECO:0000256" key="2">
    <source>
        <dbReference type="ARBA" id="ARBA00008585"/>
    </source>
</evidence>
<dbReference type="GO" id="GO:0007064">
    <property type="term" value="P:mitotic sister chromatid cohesion"/>
    <property type="evidence" value="ECO:0007669"/>
    <property type="project" value="InterPro"/>
</dbReference>
<feature type="region of interest" description="Disordered" evidence="8">
    <location>
        <begin position="205"/>
        <end position="322"/>
    </location>
</feature>
<sequence>MAYYHGSGPPAGQAYNGQPGSMPYAAQQFQMNGQNPYGQVSAAPGAHQNYQTHQQHPQYPSYAQQSFQPQQSQAHQQHQPGHIPSSHQYHHQQQQQQQQYHQRLPPSQQQLVDPSPLTPLPPPVQYPASSNPSNPTSTYPSYDSTFSQRAATNQFAQQQPHLYHRPSQIPPPVAHFQPPSHRPQVPSPLQQHQQLPAVPQYVQPQQLQQPSQPSATPTASLHVRPGGGITINIPEMKGPPPSQVAKSVERSNIAPSPAGSTPRAISKSPAMSHRSPALSKSPTLKKVHMGGVTKSTTGSRSPAPSRSPALANSPAVARSPAPSVQKSHLALETILIHVAEECLGKAQAAAPRLVNSCSEEGLAEYHKMVATGLTCLDRAIASGKLSGRVEAKARLRYAGIVLEETEDLMYAETMLSQGIALAEKRLFPDLKYCMQDLLVKVLNRRNHKAALVALQRHIHDCDTYKHMYWSYAMRLGKISLLFNSTAPQDLASLIETIRETTALASRRGDRAVYVFLSLIEGLIHLKTDKTDAVQRVQGCIAQASKFQLEDSAHLAQVDLLRSILDLACSLRQKSPDASLSKIKSLQDRLDEIHNISWQSSELLLPMKKDAASKNTISPDTGAIVRIGNEQHDFLVINFMSKPDTYALCYALTGIAIMYKTTFTGDNNASKDTDMKSQEAWREALRSLSRLEAPGAPVEKNWTLQQSMRRGRWHSELKIYVNILLGLSRASHCEWAEVQQCVNNIDSLMDEKLDRNLQDLAMYMKAVCYQGRCMLDEAIEIYSHERFKVRHPVGPDAQSIIPRELSILSALNRLWIMQDPRHRDENKAAVITEDIKDLCSSHSDPDLRTVFSLVMASISHNPPLSINDVKKHLQGALSSSQVTRNIQCLSIALSIMRYRLFEGVVGDQALKSAKAAAAQADKVDNLLWRSVAQGMLAASCEMMGQREESAWRRAEAVRFANEAAAKSEAAKAVASRARSV</sequence>
<dbReference type="Proteomes" id="UP000011086">
    <property type="component" value="Unassembled WGS sequence"/>
</dbReference>
<comment type="subcellular location">
    <subcellularLocation>
        <location evidence="1">Nucleus</location>
    </subcellularLocation>
</comment>
<organism evidence="9">
    <name type="scientific">Pyricularia oryzae (strain Y34)</name>
    <name type="common">Rice blast fungus</name>
    <name type="synonym">Magnaporthe oryzae</name>
    <dbReference type="NCBI Taxonomy" id="1143189"/>
    <lineage>
        <taxon>Eukaryota</taxon>
        <taxon>Fungi</taxon>
        <taxon>Dikarya</taxon>
        <taxon>Ascomycota</taxon>
        <taxon>Pezizomycotina</taxon>
        <taxon>Sordariomycetes</taxon>
        <taxon>Sordariomycetidae</taxon>
        <taxon>Magnaporthales</taxon>
        <taxon>Pyriculariaceae</taxon>
        <taxon>Pyricularia</taxon>
    </lineage>
</organism>
<feature type="compositionally biased region" description="Low complexity" evidence="8">
    <location>
        <begin position="299"/>
        <end position="315"/>
    </location>
</feature>
<evidence type="ECO:0000256" key="3">
    <source>
        <dbReference type="ARBA" id="ARBA00022618"/>
    </source>
</evidence>
<reference evidence="9" key="1">
    <citation type="journal article" date="2012" name="PLoS Genet.">
        <title>Comparative analysis of the genomes of two field isolates of the rice blast fungus Magnaporthe oryzae.</title>
        <authorList>
            <person name="Xue M."/>
            <person name="Yang J."/>
            <person name="Li Z."/>
            <person name="Hu S."/>
            <person name="Yao N."/>
            <person name="Dean R.A."/>
            <person name="Zhao W."/>
            <person name="Shen M."/>
            <person name="Zhang H."/>
            <person name="Li C."/>
            <person name="Liu L."/>
            <person name="Cao L."/>
            <person name="Xu X."/>
            <person name="Xing Y."/>
            <person name="Hsiang T."/>
            <person name="Zhang Z."/>
            <person name="Xu J.R."/>
            <person name="Peng Y.L."/>
        </authorList>
    </citation>
    <scope>NUCLEOTIDE SEQUENCE</scope>
    <source>
        <strain evidence="9">Y34</strain>
    </source>
</reference>
<feature type="compositionally biased region" description="Pro residues" evidence="8">
    <location>
        <begin position="116"/>
        <end position="125"/>
    </location>
</feature>
<accession>A0AA97PKS8</accession>
<keyword evidence="4" id="KW-0498">Mitosis</keyword>
<feature type="region of interest" description="Disordered" evidence="8">
    <location>
        <begin position="158"/>
        <end position="193"/>
    </location>
</feature>
<dbReference type="AlphaFoldDB" id="A0AA97PKS8"/>
<dbReference type="GO" id="GO:0005634">
    <property type="term" value="C:nucleus"/>
    <property type="evidence" value="ECO:0007669"/>
    <property type="project" value="UniProtKB-SubCell"/>
</dbReference>
<evidence type="ECO:0000313" key="9">
    <source>
        <dbReference type="EMBL" id="ELQ38048.1"/>
    </source>
</evidence>
<dbReference type="EMBL" id="JH793052">
    <property type="protein sequence ID" value="ELQ38048.1"/>
    <property type="molecule type" value="Genomic_DNA"/>
</dbReference>
<feature type="compositionally biased region" description="Polar residues" evidence="8">
    <location>
        <begin position="27"/>
        <end position="38"/>
    </location>
</feature>
<keyword evidence="5" id="KW-0159">Chromosome partition</keyword>